<organism evidence="1 2">
    <name type="scientific">Pseudonocardia xinjiangensis</name>
    <dbReference type="NCBI Taxonomy" id="75289"/>
    <lineage>
        <taxon>Bacteria</taxon>
        <taxon>Bacillati</taxon>
        <taxon>Actinomycetota</taxon>
        <taxon>Actinomycetes</taxon>
        <taxon>Pseudonocardiales</taxon>
        <taxon>Pseudonocardiaceae</taxon>
        <taxon>Pseudonocardia</taxon>
    </lineage>
</organism>
<dbReference type="Gene3D" id="1.10.600.10">
    <property type="entry name" value="Farnesyl Diphosphate Synthase"/>
    <property type="match status" value="1"/>
</dbReference>
<dbReference type="RefSeq" id="WP_169397004.1">
    <property type="nucleotide sequence ID" value="NZ_BAAAJH010000010.1"/>
</dbReference>
<dbReference type="InterPro" id="IPR044843">
    <property type="entry name" value="Trans_IPPS_bact-type"/>
</dbReference>
<dbReference type="Pfam" id="PF00494">
    <property type="entry name" value="SQS_PSY"/>
    <property type="match status" value="1"/>
</dbReference>
<dbReference type="EMBL" id="JAAXKY010000055">
    <property type="protein sequence ID" value="NMH78936.1"/>
    <property type="molecule type" value="Genomic_DNA"/>
</dbReference>
<sequence>MRESRPAQGASAMPLPGAEARLRQAEQAENFPVALRVLPARVRTRLHAVYDVVRTIDDLGDEADGDRAAELRAFADDLGTVWSPDGTGPRAPVLRRLVPVVRDGGLPQEPFDRLIAANLQDQQVTRYRTWDELLGYCALSAEPIGRLVLAVFEVDAPPGGAVERAADQVSTALQLLEHWQDVAEDRDRGRIYLPLEDLDRFGITNTSDVAGAAVGEARHDQGDLWSASASPALRRLIAHETARAVALLDEGAAVVRTLHGWARLAVAGYVAGGRAAADALRRAEWDVLAGSPAARRRDVIRHLVPELIRSAL</sequence>
<dbReference type="SFLD" id="SFLDS00005">
    <property type="entry name" value="Isoprenoid_Synthase_Type_I"/>
    <property type="match status" value="1"/>
</dbReference>
<dbReference type="Proteomes" id="UP001296706">
    <property type="component" value="Unassembled WGS sequence"/>
</dbReference>
<evidence type="ECO:0000313" key="2">
    <source>
        <dbReference type="Proteomes" id="UP001296706"/>
    </source>
</evidence>
<dbReference type="SFLD" id="SFLDG01212">
    <property type="entry name" value="Phytoene_synthase_like"/>
    <property type="match status" value="1"/>
</dbReference>
<dbReference type="SUPFAM" id="SSF48576">
    <property type="entry name" value="Terpenoid synthases"/>
    <property type="match status" value="1"/>
</dbReference>
<dbReference type="InterPro" id="IPR002060">
    <property type="entry name" value="Squ/phyt_synthse"/>
</dbReference>
<keyword evidence="2" id="KW-1185">Reference proteome</keyword>
<accession>A0ABX1RGJ5</accession>
<dbReference type="PANTHER" id="PTHR31480">
    <property type="entry name" value="BIFUNCTIONAL LYCOPENE CYCLASE/PHYTOENE SYNTHASE"/>
    <property type="match status" value="1"/>
</dbReference>
<dbReference type="InterPro" id="IPR008949">
    <property type="entry name" value="Isoprenoid_synthase_dom_sf"/>
</dbReference>
<dbReference type="SFLD" id="SFLDG01018">
    <property type="entry name" value="Squalene/Phytoene_Synthase_Lik"/>
    <property type="match status" value="1"/>
</dbReference>
<protein>
    <submittedName>
        <fullName evidence="1">Squalene/phytoene synthase family protein</fullName>
    </submittedName>
</protein>
<evidence type="ECO:0000313" key="1">
    <source>
        <dbReference type="EMBL" id="NMH78936.1"/>
    </source>
</evidence>
<proteinExistence type="predicted"/>
<gene>
    <name evidence="1" type="ORF">HF577_17820</name>
</gene>
<name>A0ABX1RGJ5_9PSEU</name>
<comment type="caution">
    <text evidence="1">The sequence shown here is derived from an EMBL/GenBank/DDBJ whole genome shotgun (WGS) entry which is preliminary data.</text>
</comment>
<reference evidence="1 2" key="1">
    <citation type="submission" date="2020-04" db="EMBL/GenBank/DDBJ databases">
        <authorList>
            <person name="Klaysubun C."/>
            <person name="Duangmal K."/>
            <person name="Lipun K."/>
        </authorList>
    </citation>
    <scope>NUCLEOTIDE SEQUENCE [LARGE SCALE GENOMIC DNA]</scope>
    <source>
        <strain evidence="1 2">JCM 11839</strain>
    </source>
</reference>